<name>A0AAW0KKA2_QUESU</name>
<keyword evidence="1" id="KW-0812">Transmembrane</keyword>
<reference evidence="2 3" key="1">
    <citation type="journal article" date="2018" name="Sci. Data">
        <title>The draft genome sequence of cork oak.</title>
        <authorList>
            <person name="Ramos A.M."/>
            <person name="Usie A."/>
            <person name="Barbosa P."/>
            <person name="Barros P.M."/>
            <person name="Capote T."/>
            <person name="Chaves I."/>
            <person name="Simoes F."/>
            <person name="Abreu I."/>
            <person name="Carrasquinho I."/>
            <person name="Faro C."/>
            <person name="Guimaraes J.B."/>
            <person name="Mendonca D."/>
            <person name="Nobrega F."/>
            <person name="Rodrigues L."/>
            <person name="Saibo N.J.M."/>
            <person name="Varela M.C."/>
            <person name="Egas C."/>
            <person name="Matos J."/>
            <person name="Miguel C.M."/>
            <person name="Oliveira M.M."/>
            <person name="Ricardo C.P."/>
            <person name="Goncalves S."/>
        </authorList>
    </citation>
    <scope>NUCLEOTIDE SEQUENCE [LARGE SCALE GENOMIC DNA]</scope>
    <source>
        <strain evidence="3">cv. HL8</strain>
    </source>
</reference>
<feature type="transmembrane region" description="Helical" evidence="1">
    <location>
        <begin position="136"/>
        <end position="154"/>
    </location>
</feature>
<evidence type="ECO:0000313" key="2">
    <source>
        <dbReference type="EMBL" id="KAK7839915.1"/>
    </source>
</evidence>
<accession>A0AAW0KKA2</accession>
<protein>
    <recommendedName>
        <fullName evidence="4">Transmembrane protein</fullName>
    </recommendedName>
</protein>
<dbReference type="EMBL" id="PKMF04000273">
    <property type="protein sequence ID" value="KAK7839915.1"/>
    <property type="molecule type" value="Genomic_DNA"/>
</dbReference>
<dbReference type="AlphaFoldDB" id="A0AAW0KKA2"/>
<evidence type="ECO:0000313" key="3">
    <source>
        <dbReference type="Proteomes" id="UP000237347"/>
    </source>
</evidence>
<sequence length="216" mass="24018">MKVSGLPPSKNITTWLPLLNFAVLVWKSQLKLPRAIIVQLKIEEHGKYQNNKNKGLWWLGVALMGGGDDDYGYGDDCCGCCYGPYSSEADTFESKPSSTHGAGQNQISRMMAVVMETWKFLKCEFVVMDDKTSMRIIIIAVLFFLVLSSALVVADPNNVVPRARKKSSQRDIIVQMKLSGFPSPRVSPPGKGCRLTFIAAWANLLLLGRSYSHRET</sequence>
<proteinExistence type="predicted"/>
<evidence type="ECO:0008006" key="4">
    <source>
        <dbReference type="Google" id="ProtNLM"/>
    </source>
</evidence>
<organism evidence="2 3">
    <name type="scientific">Quercus suber</name>
    <name type="common">Cork oak</name>
    <dbReference type="NCBI Taxonomy" id="58331"/>
    <lineage>
        <taxon>Eukaryota</taxon>
        <taxon>Viridiplantae</taxon>
        <taxon>Streptophyta</taxon>
        <taxon>Embryophyta</taxon>
        <taxon>Tracheophyta</taxon>
        <taxon>Spermatophyta</taxon>
        <taxon>Magnoliopsida</taxon>
        <taxon>eudicotyledons</taxon>
        <taxon>Gunneridae</taxon>
        <taxon>Pentapetalae</taxon>
        <taxon>rosids</taxon>
        <taxon>fabids</taxon>
        <taxon>Fagales</taxon>
        <taxon>Fagaceae</taxon>
        <taxon>Quercus</taxon>
    </lineage>
</organism>
<dbReference type="Proteomes" id="UP000237347">
    <property type="component" value="Unassembled WGS sequence"/>
</dbReference>
<gene>
    <name evidence="2" type="ORF">CFP56_017410</name>
</gene>
<keyword evidence="1" id="KW-1133">Transmembrane helix</keyword>
<keyword evidence="1" id="KW-0472">Membrane</keyword>
<comment type="caution">
    <text evidence="2">The sequence shown here is derived from an EMBL/GenBank/DDBJ whole genome shotgun (WGS) entry which is preliminary data.</text>
</comment>
<evidence type="ECO:0000256" key="1">
    <source>
        <dbReference type="SAM" id="Phobius"/>
    </source>
</evidence>
<keyword evidence="3" id="KW-1185">Reference proteome</keyword>